<dbReference type="Proteomes" id="UP001244563">
    <property type="component" value="Unassembled WGS sequence"/>
</dbReference>
<organism evidence="3 4">
    <name type="scientific">Paenarthrobacter nicotinovorans</name>
    <name type="common">Arthrobacter nicotinovorans</name>
    <dbReference type="NCBI Taxonomy" id="29320"/>
    <lineage>
        <taxon>Bacteria</taxon>
        <taxon>Bacillati</taxon>
        <taxon>Actinomycetota</taxon>
        <taxon>Actinomycetes</taxon>
        <taxon>Micrococcales</taxon>
        <taxon>Micrococcaceae</taxon>
        <taxon>Paenarthrobacter</taxon>
    </lineage>
</organism>
<gene>
    <name evidence="3" type="ORF">J2T10_004148</name>
</gene>
<evidence type="ECO:0008006" key="5">
    <source>
        <dbReference type="Google" id="ProtNLM"/>
    </source>
</evidence>
<feature type="compositionally biased region" description="Basic and acidic residues" evidence="1">
    <location>
        <begin position="271"/>
        <end position="280"/>
    </location>
</feature>
<evidence type="ECO:0000256" key="2">
    <source>
        <dbReference type="SAM" id="Phobius"/>
    </source>
</evidence>
<protein>
    <recommendedName>
        <fullName evidence="5">MotA/TolQ/ExbB proton channel domain-containing protein</fullName>
    </recommendedName>
</protein>
<keyword evidence="2" id="KW-0812">Transmembrane</keyword>
<evidence type="ECO:0000313" key="4">
    <source>
        <dbReference type="Proteomes" id="UP001244563"/>
    </source>
</evidence>
<dbReference type="EMBL" id="JAUSSW010000017">
    <property type="protein sequence ID" value="MDQ0104473.1"/>
    <property type="molecule type" value="Genomic_DNA"/>
</dbReference>
<keyword evidence="2" id="KW-1133">Transmembrane helix</keyword>
<evidence type="ECO:0000256" key="1">
    <source>
        <dbReference type="SAM" id="MobiDB-lite"/>
    </source>
</evidence>
<sequence length="280" mass="29985">MPIVTIIGSMLGILIALDQVTAAARLRRQVVFWRDMASLKHSPGQDAAVFHSLQREATAKVIALQFLPARRLLPSGLLILLSAVTSAAAGFTIGQVPEAELSWTKALQKLTEETGFPFALFIPFAVGIALNRGIDLILLRSRIAADYLDHKELRVSAADLAGLGLHSPIKTLGLPAFFHLIGVSCGLTLLPAALAGLAGANALTPGAIPAWALLVFGVATVFLTWFGPMLIATVRRRIAVEWHHPRPGQRHSGPPASHAPIGPKKHIRSHKNQDKARAKV</sequence>
<accession>A0ABT9TUL4</accession>
<feature type="transmembrane region" description="Helical" evidence="2">
    <location>
        <begin position="210"/>
        <end position="234"/>
    </location>
</feature>
<evidence type="ECO:0000313" key="3">
    <source>
        <dbReference type="EMBL" id="MDQ0104473.1"/>
    </source>
</evidence>
<proteinExistence type="predicted"/>
<keyword evidence="4" id="KW-1185">Reference proteome</keyword>
<comment type="caution">
    <text evidence="3">The sequence shown here is derived from an EMBL/GenBank/DDBJ whole genome shotgun (WGS) entry which is preliminary data.</text>
</comment>
<name>A0ABT9TUL4_PAENI</name>
<reference evidence="3 4" key="1">
    <citation type="submission" date="2023-07" db="EMBL/GenBank/DDBJ databases">
        <title>Sorghum-associated microbial communities from plants grown in Nebraska, USA.</title>
        <authorList>
            <person name="Schachtman D."/>
        </authorList>
    </citation>
    <scope>NUCLEOTIDE SEQUENCE [LARGE SCALE GENOMIC DNA]</scope>
    <source>
        <strain evidence="3 4">CC523</strain>
    </source>
</reference>
<feature type="transmembrane region" description="Helical" evidence="2">
    <location>
        <begin position="116"/>
        <end position="134"/>
    </location>
</feature>
<feature type="transmembrane region" description="Helical" evidence="2">
    <location>
        <begin position="6"/>
        <end position="26"/>
    </location>
</feature>
<feature type="transmembrane region" description="Helical" evidence="2">
    <location>
        <begin position="77"/>
        <end position="96"/>
    </location>
</feature>
<feature type="transmembrane region" description="Helical" evidence="2">
    <location>
        <begin position="176"/>
        <end position="198"/>
    </location>
</feature>
<keyword evidence="2" id="KW-0472">Membrane</keyword>
<feature type="region of interest" description="Disordered" evidence="1">
    <location>
        <begin position="245"/>
        <end position="280"/>
    </location>
</feature>